<evidence type="ECO:0000259" key="7">
    <source>
        <dbReference type="Pfam" id="PF02782"/>
    </source>
</evidence>
<accession>A0A7X6DN95</accession>
<evidence type="ECO:0000256" key="4">
    <source>
        <dbReference type="ARBA" id="ARBA00022777"/>
    </source>
</evidence>
<dbReference type="EMBL" id="VTOW01000001">
    <property type="protein sequence ID" value="NKE70319.1"/>
    <property type="molecule type" value="Genomic_DNA"/>
</dbReference>
<dbReference type="PANTHER" id="PTHR10196">
    <property type="entry name" value="SUGAR KINASE"/>
    <property type="match status" value="1"/>
</dbReference>
<keyword evidence="9" id="KW-1185">Reference proteome</keyword>
<comment type="caution">
    <text evidence="8">The sequence shown here is derived from an EMBL/GenBank/DDBJ whole genome shotgun (WGS) entry which is preliminary data.</text>
</comment>
<dbReference type="GO" id="GO:0005524">
    <property type="term" value="F:ATP binding"/>
    <property type="evidence" value="ECO:0007669"/>
    <property type="project" value="UniProtKB-KW"/>
</dbReference>
<evidence type="ECO:0000313" key="9">
    <source>
        <dbReference type="Proteomes" id="UP000534783"/>
    </source>
</evidence>
<dbReference type="InterPro" id="IPR018485">
    <property type="entry name" value="FGGY_C"/>
</dbReference>
<dbReference type="Pfam" id="PF02782">
    <property type="entry name" value="FGGY_C"/>
    <property type="match status" value="1"/>
</dbReference>
<dbReference type="GO" id="GO:0006071">
    <property type="term" value="P:glycerol metabolic process"/>
    <property type="evidence" value="ECO:0007669"/>
    <property type="project" value="TreeGrafter"/>
</dbReference>
<evidence type="ECO:0000256" key="5">
    <source>
        <dbReference type="ARBA" id="ARBA00022840"/>
    </source>
</evidence>
<evidence type="ECO:0000313" key="8">
    <source>
        <dbReference type="EMBL" id="NKE70319.1"/>
    </source>
</evidence>
<dbReference type="Pfam" id="PF00370">
    <property type="entry name" value="FGGY_N"/>
    <property type="match status" value="1"/>
</dbReference>
<dbReference type="RefSeq" id="WP_168058579.1">
    <property type="nucleotide sequence ID" value="NZ_VTOW01000001.1"/>
</dbReference>
<dbReference type="Gene3D" id="3.30.420.40">
    <property type="match status" value="2"/>
</dbReference>
<keyword evidence="4 8" id="KW-0418">Kinase</keyword>
<gene>
    <name evidence="8" type="ORF">MNODULE_06115</name>
</gene>
<evidence type="ECO:0000259" key="6">
    <source>
        <dbReference type="Pfam" id="PF00370"/>
    </source>
</evidence>
<reference evidence="8 9" key="1">
    <citation type="journal article" date="2020" name="Nature">
        <title>Bacterial chemolithoautotrophy via manganese oxidation.</title>
        <authorList>
            <person name="Yu H."/>
            <person name="Leadbetter J.R."/>
        </authorList>
    </citation>
    <scope>NUCLEOTIDE SEQUENCE [LARGE SCALE GENOMIC DNA]</scope>
    <source>
        <strain evidence="8 9">Mn-1</strain>
    </source>
</reference>
<dbReference type="InterPro" id="IPR000577">
    <property type="entry name" value="Carb_kinase_FGGY"/>
</dbReference>
<dbReference type="SUPFAM" id="SSF53067">
    <property type="entry name" value="Actin-like ATPase domain"/>
    <property type="match status" value="2"/>
</dbReference>
<feature type="domain" description="Carbohydrate kinase FGGY N-terminal" evidence="6">
    <location>
        <begin position="9"/>
        <end position="243"/>
    </location>
</feature>
<sequence>MPSSSRWAIAALDQGSSRSRAVLFDLKGKPLARAEAPLRTDTPKPGWVEHDPEEMLSGVRAVLRKVLREAKRLERAPIALGIANQRSTFICWDRKSGKAISPAISWQDRRAGDLLSRWEGPDFAAKTGLPLTPYYSAAKLAWLLDRFKREKRSIGDLLCGTVNAFLIWHLTEGKVHQTDPTNAARMLLYSLDRGDWDDGLLDHFGIPRAILPAVAPTQSAFGEAVIDRVHLPITCSIGDQQASLAGLGGLREGIANVNYGTGGFFLVNTGPKRCAVPGLLTSIAWSNENETTYLVEGTVNGIGPLFAWLRDLGLIGSEAAVDAACARSKERIFFLPALIGLGAPHWDNRVPTSIVGLTGASRKEDLVRGAVEGIAFLMTDILHALQTKEPIPVRKIIASGGGSQIKSLLQIQSDFFGKPITATHDPESTVRGAAFLAGEAIGAADRRVFQFSPLKETFSPRMGKAEREALYRGWEKTLALAKGWR</sequence>
<feature type="domain" description="Carbohydrate kinase FGGY C-terminal" evidence="7">
    <location>
        <begin position="255"/>
        <end position="438"/>
    </location>
</feature>
<evidence type="ECO:0000256" key="1">
    <source>
        <dbReference type="ARBA" id="ARBA00009156"/>
    </source>
</evidence>
<evidence type="ECO:0000256" key="3">
    <source>
        <dbReference type="ARBA" id="ARBA00022741"/>
    </source>
</evidence>
<proteinExistence type="inferred from homology"/>
<keyword evidence="5" id="KW-0067">ATP-binding</keyword>
<dbReference type="GO" id="GO:0005829">
    <property type="term" value="C:cytosol"/>
    <property type="evidence" value="ECO:0007669"/>
    <property type="project" value="TreeGrafter"/>
</dbReference>
<dbReference type="Proteomes" id="UP000534783">
    <property type="component" value="Unassembled WGS sequence"/>
</dbReference>
<comment type="similarity">
    <text evidence="1">Belongs to the FGGY kinase family.</text>
</comment>
<dbReference type="PANTHER" id="PTHR10196:SF69">
    <property type="entry name" value="GLYCEROL KINASE"/>
    <property type="match status" value="1"/>
</dbReference>
<protein>
    <submittedName>
        <fullName evidence="8">Glycerol kinase</fullName>
    </submittedName>
</protein>
<dbReference type="GO" id="GO:0004370">
    <property type="term" value="F:glycerol kinase activity"/>
    <property type="evidence" value="ECO:0007669"/>
    <property type="project" value="TreeGrafter"/>
</dbReference>
<dbReference type="AlphaFoldDB" id="A0A7X6DN95"/>
<keyword evidence="3" id="KW-0547">Nucleotide-binding</keyword>
<dbReference type="PIRSF" id="PIRSF000538">
    <property type="entry name" value="GlpK"/>
    <property type="match status" value="1"/>
</dbReference>
<name>A0A7X6DN95_9BACT</name>
<dbReference type="InterPro" id="IPR018484">
    <property type="entry name" value="FGGY_N"/>
</dbReference>
<keyword evidence="2" id="KW-0808">Transferase</keyword>
<dbReference type="InterPro" id="IPR043129">
    <property type="entry name" value="ATPase_NBD"/>
</dbReference>
<organism evidence="8 9">
    <name type="scientific">Candidatus Manganitrophus noduliformans</name>
    <dbReference type="NCBI Taxonomy" id="2606439"/>
    <lineage>
        <taxon>Bacteria</taxon>
        <taxon>Pseudomonadati</taxon>
        <taxon>Nitrospirota</taxon>
        <taxon>Nitrospiria</taxon>
        <taxon>Candidatus Troglogloeales</taxon>
        <taxon>Candidatus Manganitrophaceae</taxon>
        <taxon>Candidatus Manganitrophus</taxon>
    </lineage>
</organism>
<evidence type="ECO:0000256" key="2">
    <source>
        <dbReference type="ARBA" id="ARBA00022679"/>
    </source>
</evidence>